<dbReference type="AlphaFoldDB" id="A0A519BCB9"/>
<dbReference type="Gene3D" id="3.30.420.40">
    <property type="match status" value="2"/>
</dbReference>
<evidence type="ECO:0000256" key="1">
    <source>
        <dbReference type="ARBA" id="ARBA00006479"/>
    </source>
</evidence>
<gene>
    <name evidence="2" type="ORF">EVJ47_01160</name>
</gene>
<evidence type="ECO:0000313" key="2">
    <source>
        <dbReference type="EMBL" id="RZD14922.1"/>
    </source>
</evidence>
<sequence length="327" mass="34318">MKKYYLGADIGGTNLRLGIVDESGAVIDEDSKSFHNEFINETPAMPVPPSKQVKFIMENLKCFLKKNTRYAISGIGVGIAGQINEKTGDVLFSPNLNWRDVPLRTILEKETGLSAVVVNDLTAITYGEWKWGAGIGKDNLVCIFVGTGIGSGIVTGGRLISGCSNAAGEIGHIVVVSGGRKCTCGNNGCLEAYAGGWGIAEIAKELALKDKAGFREIIKIAGEIGNISAETIAKAYYDGDDNAINIVKKTGLYLADGVITVVNLINPCMIILGGGVIDGIPALFDITVEEVNKRALKASISHLGIVKPVLGKNGGIVGAAGIARHCD</sequence>
<dbReference type="PANTHER" id="PTHR18964">
    <property type="entry name" value="ROK (REPRESSOR, ORF, KINASE) FAMILY"/>
    <property type="match status" value="1"/>
</dbReference>
<name>A0A519BCB9_9DELT</name>
<proteinExistence type="inferred from homology"/>
<evidence type="ECO:0000313" key="3">
    <source>
        <dbReference type="Proteomes" id="UP000320813"/>
    </source>
</evidence>
<dbReference type="Proteomes" id="UP000320813">
    <property type="component" value="Unassembled WGS sequence"/>
</dbReference>
<accession>A0A519BCB9</accession>
<dbReference type="PROSITE" id="PS01125">
    <property type="entry name" value="ROK"/>
    <property type="match status" value="1"/>
</dbReference>
<dbReference type="Pfam" id="PF00480">
    <property type="entry name" value="ROK"/>
    <property type="match status" value="1"/>
</dbReference>
<comment type="caution">
    <text evidence="2">The sequence shown here is derived from an EMBL/GenBank/DDBJ whole genome shotgun (WGS) entry which is preliminary data.</text>
</comment>
<reference evidence="2 3" key="1">
    <citation type="submission" date="2019-01" db="EMBL/GenBank/DDBJ databases">
        <title>Insights into ecological role of a new deltaproteobacterial order Candidatus Sinidesulfobacterales (Sva0485) by metagenomics and metatranscriptomics.</title>
        <authorList>
            <person name="Tan S."/>
            <person name="Liu J."/>
            <person name="Fang Y."/>
            <person name="Hedlund B.P."/>
            <person name="Lian Z.H."/>
            <person name="Huang L.Y."/>
            <person name="Li J.T."/>
            <person name="Huang L.N."/>
            <person name="Li W.J."/>
            <person name="Jiang H.C."/>
            <person name="Dong H.L."/>
            <person name="Shu W.S."/>
        </authorList>
    </citation>
    <scope>NUCLEOTIDE SEQUENCE [LARGE SCALE GENOMIC DNA]</scope>
    <source>
        <strain evidence="2">AP3</strain>
    </source>
</reference>
<dbReference type="PANTHER" id="PTHR18964:SF149">
    <property type="entry name" value="BIFUNCTIONAL UDP-N-ACETYLGLUCOSAMINE 2-EPIMERASE_N-ACETYLMANNOSAMINE KINASE"/>
    <property type="match status" value="1"/>
</dbReference>
<dbReference type="InterPro" id="IPR000600">
    <property type="entry name" value="ROK"/>
</dbReference>
<protein>
    <submittedName>
        <fullName evidence="2">ROK family protein</fullName>
    </submittedName>
</protein>
<dbReference type="InterPro" id="IPR049874">
    <property type="entry name" value="ROK_cs"/>
</dbReference>
<dbReference type="EMBL" id="SGBD01000001">
    <property type="protein sequence ID" value="RZD14922.1"/>
    <property type="molecule type" value="Genomic_DNA"/>
</dbReference>
<comment type="similarity">
    <text evidence="1">Belongs to the ROK (NagC/XylR) family.</text>
</comment>
<organism evidence="2 3">
    <name type="scientific">Candidatus Acidulodesulfobacterium ferriphilum</name>
    <dbReference type="NCBI Taxonomy" id="2597223"/>
    <lineage>
        <taxon>Bacteria</taxon>
        <taxon>Deltaproteobacteria</taxon>
        <taxon>Candidatus Acidulodesulfobacterales</taxon>
        <taxon>Candidatus Acidulodesulfobacterium</taxon>
    </lineage>
</organism>
<dbReference type="SUPFAM" id="SSF53067">
    <property type="entry name" value="Actin-like ATPase domain"/>
    <property type="match status" value="1"/>
</dbReference>
<dbReference type="InterPro" id="IPR043129">
    <property type="entry name" value="ATPase_NBD"/>
</dbReference>